<evidence type="ECO:0008006" key="3">
    <source>
        <dbReference type="Google" id="ProtNLM"/>
    </source>
</evidence>
<comment type="caution">
    <text evidence="1">The sequence shown here is derived from an EMBL/GenBank/DDBJ whole genome shotgun (WGS) entry which is preliminary data.</text>
</comment>
<dbReference type="InterPro" id="IPR010323">
    <property type="entry name" value="DUF924"/>
</dbReference>
<organism evidence="1 2">
    <name type="scientific">Fusarium equiseti</name>
    <name type="common">Fusarium scirpi</name>
    <dbReference type="NCBI Taxonomy" id="61235"/>
    <lineage>
        <taxon>Eukaryota</taxon>
        <taxon>Fungi</taxon>
        <taxon>Dikarya</taxon>
        <taxon>Ascomycota</taxon>
        <taxon>Pezizomycotina</taxon>
        <taxon>Sordariomycetes</taxon>
        <taxon>Hypocreomycetidae</taxon>
        <taxon>Hypocreales</taxon>
        <taxon>Nectriaceae</taxon>
        <taxon>Fusarium</taxon>
        <taxon>Fusarium incarnatum-equiseti species complex</taxon>
    </lineage>
</organism>
<reference evidence="1" key="1">
    <citation type="submission" date="2021-05" db="EMBL/GenBank/DDBJ databases">
        <authorList>
            <person name="Khan N."/>
        </authorList>
    </citation>
    <scope>NUCLEOTIDE SEQUENCE</scope>
</reference>
<name>A0A8J2IWL5_FUSEQ</name>
<dbReference type="AlphaFoldDB" id="A0A8J2IWL5"/>
<accession>A0A8J2IWL5</accession>
<protein>
    <recommendedName>
        <fullName evidence="3">DUF924 domain-containing protein</fullName>
    </recommendedName>
</protein>
<proteinExistence type="predicted"/>
<dbReference type="Proteomes" id="UP000693738">
    <property type="component" value="Unassembled WGS sequence"/>
</dbReference>
<dbReference type="EMBL" id="CAJSTJ010000195">
    <property type="protein sequence ID" value="CAG7565908.1"/>
    <property type="molecule type" value="Genomic_DNA"/>
</dbReference>
<evidence type="ECO:0000313" key="1">
    <source>
        <dbReference type="EMBL" id="CAG7565908.1"/>
    </source>
</evidence>
<evidence type="ECO:0000313" key="2">
    <source>
        <dbReference type="Proteomes" id="UP000693738"/>
    </source>
</evidence>
<gene>
    <name evidence="1" type="ORF">FEQUK3_LOCUS11616</name>
</gene>
<dbReference type="Pfam" id="PF06041">
    <property type="entry name" value="DUF924"/>
    <property type="match status" value="1"/>
</dbReference>
<sequence length="251" mass="29308">MATSVRASAELSQLLNPGILADVREFWFRHLADDDHFVVPDKEEAYVWFAQDDDFDRECNSKFGPTLEFLRLNVKVTYIDDLLRAADPTSALDWLSLIILLDQLPRNCYRGERASIAYRFFDVLALDIAFRAIAAGVPERPEVRYRHAYRFWFYMPLEHSETLSVVEMVVKEHDIMFGDSRELLRKDISDVAEDADRLYCREALMKRRDAFGVWEAQLRQVVSDHIATIKKYHRYPHRDLTLGRKGAETTT</sequence>